<dbReference type="PANTHER" id="PTHR16222">
    <property type="entry name" value="ADP-RIBOSYLGLYCOHYDROLASE"/>
    <property type="match status" value="1"/>
</dbReference>
<evidence type="ECO:0000313" key="4">
    <source>
        <dbReference type="EMBL" id="SEA77695.1"/>
    </source>
</evidence>
<feature type="binding site" evidence="3">
    <location>
        <position position="65"/>
    </location>
    <ligand>
        <name>Mg(2+)</name>
        <dbReference type="ChEBI" id="CHEBI:18420"/>
        <label>1</label>
    </ligand>
</feature>
<dbReference type="AlphaFoldDB" id="A0A1H4DY06"/>
<dbReference type="SUPFAM" id="SSF101478">
    <property type="entry name" value="ADP-ribosylglycohydrolase"/>
    <property type="match status" value="1"/>
</dbReference>
<dbReference type="EMBL" id="FNQS01000008">
    <property type="protein sequence ID" value="SEA77695.1"/>
    <property type="molecule type" value="Genomic_DNA"/>
</dbReference>
<dbReference type="eggNOG" id="COG1397">
    <property type="taxonomic scope" value="Bacteria"/>
</dbReference>
<dbReference type="PANTHER" id="PTHR16222:SF24">
    <property type="entry name" value="ADP-RIBOSYLHYDROLASE ARH3"/>
    <property type="match status" value="1"/>
</dbReference>
<evidence type="ECO:0000256" key="1">
    <source>
        <dbReference type="ARBA" id="ARBA00010702"/>
    </source>
</evidence>
<dbReference type="InterPro" id="IPR036705">
    <property type="entry name" value="Ribosyl_crysJ1_sf"/>
</dbReference>
<dbReference type="InterPro" id="IPR050792">
    <property type="entry name" value="ADP-ribosylglycohydrolase"/>
</dbReference>
<keyword evidence="3" id="KW-0479">Metal-binding</keyword>
<feature type="binding site" evidence="3">
    <location>
        <position position="67"/>
    </location>
    <ligand>
        <name>Mg(2+)</name>
        <dbReference type="ChEBI" id="CHEBI:18420"/>
        <label>1</label>
    </ligand>
</feature>
<dbReference type="Gene3D" id="1.10.4080.10">
    <property type="entry name" value="ADP-ribosylation/Crystallin J1"/>
    <property type="match status" value="1"/>
</dbReference>
<gene>
    <name evidence="4" type="ORF">SAMN02982996_02465</name>
</gene>
<organism evidence="4 5">
    <name type="scientific">Lonsdalea quercina</name>
    <dbReference type="NCBI Taxonomy" id="71657"/>
    <lineage>
        <taxon>Bacteria</taxon>
        <taxon>Pseudomonadati</taxon>
        <taxon>Pseudomonadota</taxon>
        <taxon>Gammaproteobacteria</taxon>
        <taxon>Enterobacterales</taxon>
        <taxon>Pectobacteriaceae</taxon>
        <taxon>Lonsdalea</taxon>
    </lineage>
</organism>
<dbReference type="RefSeq" id="WP_051625593.1">
    <property type="nucleotide sequence ID" value="NZ_FNQS01000008.1"/>
</dbReference>
<feature type="binding site" evidence="3">
    <location>
        <position position="289"/>
    </location>
    <ligand>
        <name>Mg(2+)</name>
        <dbReference type="ChEBI" id="CHEBI:18420"/>
        <label>1</label>
    </ligand>
</feature>
<evidence type="ECO:0000313" key="5">
    <source>
        <dbReference type="Proteomes" id="UP000187280"/>
    </source>
</evidence>
<feature type="binding site" evidence="3">
    <location>
        <position position="287"/>
    </location>
    <ligand>
        <name>Mg(2+)</name>
        <dbReference type="ChEBI" id="CHEBI:18420"/>
        <label>1</label>
    </ligand>
</feature>
<dbReference type="Proteomes" id="UP000187280">
    <property type="component" value="Unassembled WGS sequence"/>
</dbReference>
<dbReference type="Pfam" id="PF03747">
    <property type="entry name" value="ADP_ribosyl_GH"/>
    <property type="match status" value="1"/>
</dbReference>
<sequence>MTVIKHPHDAILGCLYGQAAGDAMGMPSELWPQERVRQHFGWIDCFLPGPDVNIAACGLIAGEFTDDTQQAIALINAVIEAKGAVEPERIARHILAWATRINAFEKNVLGPSSKAALNAIRSGTPVHEINANGVTNGAAMRVAPMGCLMSTADKAAFIHAVRLSCSPTHQSDIAVAGAVVIAWAISRAIDGAEWKTIKNELPRLAEEVQLQRITTFSPKLSRRIEQAFTQAATLRNVPDALALSELYDTLGAGMDTLESVPMALALVDLAVTQPQRCAILAANLGGDTDTIGAMATAICGALHGINAFPAAWVSIINQANEIDLTPHAAKLYAFRIKRSTLEWMERNEVIHNLNPKVGR</sequence>
<feature type="binding site" evidence="3">
    <location>
        <position position="290"/>
    </location>
    <ligand>
        <name>Mg(2+)</name>
        <dbReference type="ChEBI" id="CHEBI:18420"/>
        <label>1</label>
    </ligand>
</feature>
<evidence type="ECO:0000256" key="2">
    <source>
        <dbReference type="ARBA" id="ARBA00022801"/>
    </source>
</evidence>
<accession>A0A1H4DY06</accession>
<comment type="cofactor">
    <cofactor evidence="3">
        <name>Mg(2+)</name>
        <dbReference type="ChEBI" id="CHEBI:18420"/>
    </cofactor>
    <text evidence="3">Binds 2 magnesium ions per subunit.</text>
</comment>
<keyword evidence="5" id="KW-1185">Reference proteome</keyword>
<keyword evidence="2 4" id="KW-0378">Hydrolase</keyword>
<dbReference type="GO" id="GO:0016787">
    <property type="term" value="F:hydrolase activity"/>
    <property type="evidence" value="ECO:0007669"/>
    <property type="project" value="UniProtKB-KW"/>
</dbReference>
<dbReference type="GeneID" id="97765325"/>
<protein>
    <submittedName>
        <fullName evidence="4">ADP-ribosylglycohydrolase</fullName>
    </submittedName>
</protein>
<dbReference type="STRING" id="71657.SAMN02982996_02465"/>
<keyword evidence="3" id="KW-0460">Magnesium</keyword>
<name>A0A1H4DY06_9GAMM</name>
<comment type="similarity">
    <text evidence="1">Belongs to the ADP-ribosylglycohydrolase family.</text>
</comment>
<reference evidence="4 5" key="1">
    <citation type="submission" date="2016-10" db="EMBL/GenBank/DDBJ databases">
        <authorList>
            <person name="de Groot N.N."/>
        </authorList>
    </citation>
    <scope>NUCLEOTIDE SEQUENCE [LARGE SCALE GENOMIC DNA]</scope>
    <source>
        <strain evidence="4 5">ATCC 29281</strain>
    </source>
</reference>
<dbReference type="GO" id="GO:0046872">
    <property type="term" value="F:metal ion binding"/>
    <property type="evidence" value="ECO:0007669"/>
    <property type="project" value="UniProtKB-KW"/>
</dbReference>
<evidence type="ECO:0000256" key="3">
    <source>
        <dbReference type="PIRSR" id="PIRSR605502-1"/>
    </source>
</evidence>
<feature type="binding site" evidence="3">
    <location>
        <position position="66"/>
    </location>
    <ligand>
        <name>Mg(2+)</name>
        <dbReference type="ChEBI" id="CHEBI:18420"/>
        <label>1</label>
    </ligand>
</feature>
<dbReference type="InterPro" id="IPR005502">
    <property type="entry name" value="Ribosyl_crysJ1"/>
</dbReference>
<proteinExistence type="inferred from homology"/>